<feature type="transmembrane region" description="Helical" evidence="2">
    <location>
        <begin position="7"/>
        <end position="31"/>
    </location>
</feature>
<keyword evidence="2" id="KW-0812">Transmembrane</keyword>
<dbReference type="PANTHER" id="PTHR11654">
    <property type="entry name" value="OLIGOPEPTIDE TRANSPORTER-RELATED"/>
    <property type="match status" value="1"/>
</dbReference>
<evidence type="ECO:0000256" key="1">
    <source>
        <dbReference type="ARBA" id="ARBA00044504"/>
    </source>
</evidence>
<comment type="similarity">
    <text evidence="1">Belongs to the major facilitator superfamily. Phosphate:H(+) symporter (TC 2.A.1.9) family.</text>
</comment>
<keyword evidence="2" id="KW-0472">Membrane</keyword>
<feature type="transmembrane region" description="Helical" evidence="2">
    <location>
        <begin position="51"/>
        <end position="69"/>
    </location>
</feature>
<organism evidence="3">
    <name type="scientific">Sesamum calycinum</name>
    <dbReference type="NCBI Taxonomy" id="2727403"/>
    <lineage>
        <taxon>Eukaryota</taxon>
        <taxon>Viridiplantae</taxon>
        <taxon>Streptophyta</taxon>
        <taxon>Embryophyta</taxon>
        <taxon>Tracheophyta</taxon>
        <taxon>Spermatophyta</taxon>
        <taxon>Magnoliopsida</taxon>
        <taxon>eudicotyledons</taxon>
        <taxon>Gunneridae</taxon>
        <taxon>Pentapetalae</taxon>
        <taxon>asterids</taxon>
        <taxon>lamiids</taxon>
        <taxon>Lamiales</taxon>
        <taxon>Pedaliaceae</taxon>
        <taxon>Sesamum</taxon>
    </lineage>
</organism>
<accession>A0AAW2PMQ8</accession>
<dbReference type="EMBL" id="JACGWM010000008">
    <property type="protein sequence ID" value="KAL0357514.1"/>
    <property type="molecule type" value="Genomic_DNA"/>
</dbReference>
<gene>
    <name evidence="3" type="ORF">Scaly_1437100</name>
</gene>
<sequence>MRSFGGSFVFCGFAMASYLSSFLISVVHRATRVGEDSGWLAEDLNKGRLDYFYYLVAGLEVLNLGYFLVCSKWYKYKRTEDTEMDVALEKIDPQKPVV</sequence>
<dbReference type="InterPro" id="IPR036259">
    <property type="entry name" value="MFS_trans_sf"/>
</dbReference>
<name>A0AAW2PMQ8_9LAMI</name>
<keyword evidence="2" id="KW-1133">Transmembrane helix</keyword>
<dbReference type="Gene3D" id="1.20.1250.20">
    <property type="entry name" value="MFS general substrate transporter like domains"/>
    <property type="match status" value="1"/>
</dbReference>
<protein>
    <submittedName>
        <fullName evidence="3">Protein NRT1/ PTR FAMILY 2.9</fullName>
    </submittedName>
</protein>
<reference evidence="3" key="1">
    <citation type="submission" date="2020-06" db="EMBL/GenBank/DDBJ databases">
        <authorList>
            <person name="Li T."/>
            <person name="Hu X."/>
            <person name="Zhang T."/>
            <person name="Song X."/>
            <person name="Zhang H."/>
            <person name="Dai N."/>
            <person name="Sheng W."/>
            <person name="Hou X."/>
            <person name="Wei L."/>
        </authorList>
    </citation>
    <scope>NUCLEOTIDE SEQUENCE</scope>
    <source>
        <strain evidence="3">KEN8</strain>
        <tissue evidence="3">Leaf</tissue>
    </source>
</reference>
<reference evidence="3" key="2">
    <citation type="journal article" date="2024" name="Plant">
        <title>Genomic evolution and insights into agronomic trait innovations of Sesamum species.</title>
        <authorList>
            <person name="Miao H."/>
            <person name="Wang L."/>
            <person name="Qu L."/>
            <person name="Liu H."/>
            <person name="Sun Y."/>
            <person name="Le M."/>
            <person name="Wang Q."/>
            <person name="Wei S."/>
            <person name="Zheng Y."/>
            <person name="Lin W."/>
            <person name="Duan Y."/>
            <person name="Cao H."/>
            <person name="Xiong S."/>
            <person name="Wang X."/>
            <person name="Wei L."/>
            <person name="Li C."/>
            <person name="Ma Q."/>
            <person name="Ju M."/>
            <person name="Zhao R."/>
            <person name="Li G."/>
            <person name="Mu C."/>
            <person name="Tian Q."/>
            <person name="Mei H."/>
            <person name="Zhang T."/>
            <person name="Gao T."/>
            <person name="Zhang H."/>
        </authorList>
    </citation>
    <scope>NUCLEOTIDE SEQUENCE</scope>
    <source>
        <strain evidence="3">KEN8</strain>
    </source>
</reference>
<evidence type="ECO:0000256" key="2">
    <source>
        <dbReference type="SAM" id="Phobius"/>
    </source>
</evidence>
<evidence type="ECO:0000313" key="3">
    <source>
        <dbReference type="EMBL" id="KAL0357514.1"/>
    </source>
</evidence>
<dbReference type="AlphaFoldDB" id="A0AAW2PMQ8"/>
<comment type="caution">
    <text evidence="3">The sequence shown here is derived from an EMBL/GenBank/DDBJ whole genome shotgun (WGS) entry which is preliminary data.</text>
</comment>
<proteinExistence type="inferred from homology"/>